<sequence length="83" mass="8753">MHELGIAHSVLKAAHREAERFPGSKATGVGVRIGPMAGIDPASLSFCFEAVAEGLVLTIETGTGDQLDISFVELDEPDCEVNK</sequence>
<dbReference type="GO" id="GO:0016151">
    <property type="term" value="F:nickel cation binding"/>
    <property type="evidence" value="ECO:0007669"/>
    <property type="project" value="InterPro"/>
</dbReference>
<dbReference type="InParanoid" id="Q01R76"/>
<keyword evidence="1" id="KW-0533">Nickel</keyword>
<evidence type="ECO:0008006" key="5">
    <source>
        <dbReference type="Google" id="ProtNLM"/>
    </source>
</evidence>
<evidence type="ECO:0000256" key="2">
    <source>
        <dbReference type="ARBA" id="ARBA00022723"/>
    </source>
</evidence>
<dbReference type="Pfam" id="PF01155">
    <property type="entry name" value="HypA"/>
    <property type="match status" value="1"/>
</dbReference>
<dbReference type="KEGG" id="sus:Acid_6931"/>
<organism evidence="4">
    <name type="scientific">Solibacter usitatus (strain Ellin6076)</name>
    <dbReference type="NCBI Taxonomy" id="234267"/>
    <lineage>
        <taxon>Bacteria</taxon>
        <taxon>Pseudomonadati</taxon>
        <taxon>Acidobacteriota</taxon>
        <taxon>Terriglobia</taxon>
        <taxon>Bryobacterales</taxon>
        <taxon>Solibacteraceae</taxon>
        <taxon>Candidatus Solibacter</taxon>
    </lineage>
</organism>
<dbReference type="InterPro" id="IPR000688">
    <property type="entry name" value="HypA/HybF"/>
</dbReference>
<dbReference type="Gene3D" id="3.30.2320.50">
    <property type="match status" value="1"/>
</dbReference>
<protein>
    <recommendedName>
        <fullName evidence="5">Hydrogenase maturation nickel metallochaperone HypA</fullName>
    </recommendedName>
</protein>
<accession>Q01R76</accession>
<name>Q01R76_SOLUE</name>
<dbReference type="eggNOG" id="COG0375">
    <property type="taxonomic scope" value="Bacteria"/>
</dbReference>
<dbReference type="OrthoDB" id="9800361at2"/>
<keyword evidence="2" id="KW-0479">Metal-binding</keyword>
<evidence type="ECO:0000313" key="4">
    <source>
        <dbReference type="EMBL" id="ABJ87844.1"/>
    </source>
</evidence>
<evidence type="ECO:0000256" key="3">
    <source>
        <dbReference type="ARBA" id="ARBA00022833"/>
    </source>
</evidence>
<gene>
    <name evidence="4" type="ordered locus">Acid_6931</name>
</gene>
<dbReference type="HOGENOM" id="CLU_2540812_0_0_0"/>
<proteinExistence type="predicted"/>
<reference evidence="4" key="1">
    <citation type="submission" date="2006-10" db="EMBL/GenBank/DDBJ databases">
        <title>Complete sequence of Solibacter usitatus Ellin6076.</title>
        <authorList>
            <consortium name="US DOE Joint Genome Institute"/>
            <person name="Copeland A."/>
            <person name="Lucas S."/>
            <person name="Lapidus A."/>
            <person name="Barry K."/>
            <person name="Detter J.C."/>
            <person name="Glavina del Rio T."/>
            <person name="Hammon N."/>
            <person name="Israni S."/>
            <person name="Dalin E."/>
            <person name="Tice H."/>
            <person name="Pitluck S."/>
            <person name="Thompson L.S."/>
            <person name="Brettin T."/>
            <person name="Bruce D."/>
            <person name="Han C."/>
            <person name="Tapia R."/>
            <person name="Gilna P."/>
            <person name="Schmutz J."/>
            <person name="Larimer F."/>
            <person name="Land M."/>
            <person name="Hauser L."/>
            <person name="Kyrpides N."/>
            <person name="Mikhailova N."/>
            <person name="Janssen P.H."/>
            <person name="Kuske C.R."/>
            <person name="Richardson P."/>
        </authorList>
    </citation>
    <scope>NUCLEOTIDE SEQUENCE</scope>
    <source>
        <strain evidence="4">Ellin6076</strain>
    </source>
</reference>
<evidence type="ECO:0000256" key="1">
    <source>
        <dbReference type="ARBA" id="ARBA00022596"/>
    </source>
</evidence>
<dbReference type="EMBL" id="CP000473">
    <property type="protein sequence ID" value="ABJ87844.1"/>
    <property type="molecule type" value="Genomic_DNA"/>
</dbReference>
<dbReference type="GO" id="GO:0051604">
    <property type="term" value="P:protein maturation"/>
    <property type="evidence" value="ECO:0007669"/>
    <property type="project" value="InterPro"/>
</dbReference>
<dbReference type="STRING" id="234267.Acid_6931"/>
<keyword evidence="3" id="KW-0862">Zinc</keyword>
<dbReference type="AlphaFoldDB" id="Q01R76"/>